<evidence type="ECO:0000256" key="3">
    <source>
        <dbReference type="ARBA" id="ARBA00022475"/>
    </source>
</evidence>
<evidence type="ECO:0000313" key="9">
    <source>
        <dbReference type="EMBL" id="RHW67132.1"/>
    </source>
</evidence>
<evidence type="ECO:0000313" key="10">
    <source>
        <dbReference type="Proteomes" id="UP000266743"/>
    </source>
</evidence>
<organism evidence="9 10">
    <name type="scientific">Trypanosoma brucei equiperdum</name>
    <dbReference type="NCBI Taxonomy" id="630700"/>
    <lineage>
        <taxon>Eukaryota</taxon>
        <taxon>Discoba</taxon>
        <taxon>Euglenozoa</taxon>
        <taxon>Kinetoplastea</taxon>
        <taxon>Metakinetoplastina</taxon>
        <taxon>Trypanosomatida</taxon>
        <taxon>Trypanosomatidae</taxon>
        <taxon>Trypanosoma</taxon>
    </lineage>
</organism>
<keyword evidence="4 8" id="KW-0812">Transmembrane</keyword>
<feature type="transmembrane region" description="Helical" evidence="8">
    <location>
        <begin position="59"/>
        <end position="79"/>
    </location>
</feature>
<comment type="caution">
    <text evidence="9">The sequence shown here is derived from an EMBL/GenBank/DDBJ whole genome shotgun (WGS) entry which is preliminary data.</text>
</comment>
<dbReference type="FunFam" id="1.20.1740.10:FF:000041">
    <property type="entry name" value="Amino acid permease, putative"/>
    <property type="match status" value="1"/>
</dbReference>
<dbReference type="PANTHER" id="PTHR45826:SF2">
    <property type="entry name" value="AMINO ACID TRANSPORTER"/>
    <property type="match status" value="1"/>
</dbReference>
<dbReference type="Gene3D" id="1.20.1740.10">
    <property type="entry name" value="Amino acid/polyamine transporter I"/>
    <property type="match status" value="1"/>
</dbReference>
<dbReference type="PANTHER" id="PTHR45826">
    <property type="entry name" value="POLYAMINE TRANSPORTER PUT1"/>
    <property type="match status" value="1"/>
</dbReference>
<feature type="transmembrane region" description="Helical" evidence="8">
    <location>
        <begin position="405"/>
        <end position="421"/>
    </location>
</feature>
<keyword evidence="5 8" id="KW-1133">Transmembrane helix</keyword>
<evidence type="ECO:0000256" key="8">
    <source>
        <dbReference type="SAM" id="Phobius"/>
    </source>
</evidence>
<dbReference type="PIRSF" id="PIRSF006060">
    <property type="entry name" value="AA_transporter"/>
    <property type="match status" value="1"/>
</dbReference>
<dbReference type="AlphaFoldDB" id="A0A3L6KRF2"/>
<dbReference type="GO" id="GO:0005886">
    <property type="term" value="C:plasma membrane"/>
    <property type="evidence" value="ECO:0007669"/>
    <property type="project" value="UniProtKB-SubCell"/>
</dbReference>
<evidence type="ECO:0000256" key="4">
    <source>
        <dbReference type="ARBA" id="ARBA00022692"/>
    </source>
</evidence>
<dbReference type="Pfam" id="PF13520">
    <property type="entry name" value="AA_permease_2"/>
    <property type="match status" value="1"/>
</dbReference>
<evidence type="ECO:0000256" key="2">
    <source>
        <dbReference type="ARBA" id="ARBA00022448"/>
    </source>
</evidence>
<evidence type="ECO:0000256" key="1">
    <source>
        <dbReference type="ARBA" id="ARBA00004651"/>
    </source>
</evidence>
<accession>A0A3L6KRF2</accession>
<feature type="transmembrane region" description="Helical" evidence="8">
    <location>
        <begin position="441"/>
        <end position="460"/>
    </location>
</feature>
<name>A0A3L6KRF2_9TRYP</name>
<keyword evidence="2" id="KW-0813">Transport</keyword>
<dbReference type="EMBL" id="QSBY01000015">
    <property type="protein sequence ID" value="RHW67132.1"/>
    <property type="molecule type" value="Genomic_DNA"/>
</dbReference>
<feature type="transmembrane region" description="Helical" evidence="8">
    <location>
        <begin position="135"/>
        <end position="163"/>
    </location>
</feature>
<feature type="transmembrane region" description="Helical" evidence="8">
    <location>
        <begin position="270"/>
        <end position="290"/>
    </location>
</feature>
<reference evidence="9 10" key="1">
    <citation type="submission" date="2018-09" db="EMBL/GenBank/DDBJ databases">
        <title>whole genome sequence of T. equiperdum IVM-t1 strain.</title>
        <authorList>
            <person name="Suganuma K."/>
        </authorList>
    </citation>
    <scope>NUCLEOTIDE SEQUENCE [LARGE SCALE GENOMIC DNA]</scope>
    <source>
        <strain evidence="9 10">IVM-t1</strain>
    </source>
</reference>
<sequence length="507" mass="56104">MAGDGFVDEHQYFEHPRYHIFRQRQETASPIESSADVEGQTNDGEQQFILDKGAPKRSLSVPMLMGLMYAYTTSGAYAIEETVLGGGPLLGIISIVLVPLLMAAPTTIVVAELATAIPSNAAFLMWYNVSFHRVVYFAMVLLTFLLIFIDNALYTVLISEYVCTAVPCSDTISKLLRLGMVLVTYTLNMVGVQAVGKLSIALSIVTVAPFLTLFSMHMIKRNFYLNWPAISYIPPSIDWATFITTTSWNLCGLEQAATVIEQTKAPRRTFIRALAPLLGLAYLTYIPPILTGASIREGLPDLSQWVTGFWSDVAFSVGGVPLRVFMVVASALSAHALLLSSFCTTTQIIAGVAYTEAFPGPINRALYKRNKRFGTYHWTLTLNAVLSALFGVFLEFGPLVKVDQVLYGLRVLMIFIAFLVIRHRHPHLKRPFRAPFEGKLLYLLIIPMILFAGLIVLGMVESTQSVIVNLSVLGVVMVISLVYCQLVRKEDFYGRIVTGTLSEDEKQ</sequence>
<keyword evidence="6 8" id="KW-0472">Membrane</keyword>
<feature type="transmembrane region" description="Helical" evidence="8">
    <location>
        <begin position="466"/>
        <end position="486"/>
    </location>
</feature>
<feature type="transmembrane region" description="Helical" evidence="8">
    <location>
        <begin position="200"/>
        <end position="219"/>
    </location>
</feature>
<comment type="subcellular location">
    <subcellularLocation>
        <location evidence="1">Cell membrane</location>
        <topology evidence="1">Multi-pass membrane protein</topology>
    </subcellularLocation>
</comment>
<evidence type="ECO:0000256" key="7">
    <source>
        <dbReference type="ARBA" id="ARBA00024041"/>
    </source>
</evidence>
<dbReference type="InterPro" id="IPR002293">
    <property type="entry name" value="AA/rel_permease1"/>
</dbReference>
<dbReference type="Proteomes" id="UP000266743">
    <property type="component" value="Unassembled WGS sequence"/>
</dbReference>
<evidence type="ECO:0000256" key="5">
    <source>
        <dbReference type="ARBA" id="ARBA00022989"/>
    </source>
</evidence>
<gene>
    <name evidence="9" type="ORF">DPX39_000037400</name>
</gene>
<feature type="transmembrane region" description="Helical" evidence="8">
    <location>
        <begin position="324"/>
        <end position="354"/>
    </location>
</feature>
<comment type="similarity">
    <text evidence="7">Belongs to the amino acid-polyamine-organocation (APC) superfamily. Polyamine:cation symporter (PHS) (TC 2.A.3.12) family.</text>
</comment>
<protein>
    <submittedName>
        <fullName evidence="9">Amino acid permease/transporter</fullName>
    </submittedName>
</protein>
<keyword evidence="3" id="KW-1003">Cell membrane</keyword>
<evidence type="ECO:0000256" key="6">
    <source>
        <dbReference type="ARBA" id="ARBA00023136"/>
    </source>
</evidence>
<dbReference type="InterPro" id="IPR044566">
    <property type="entry name" value="RMV1-like"/>
</dbReference>
<feature type="transmembrane region" description="Helical" evidence="8">
    <location>
        <begin position="375"/>
        <end position="393"/>
    </location>
</feature>
<proteinExistence type="inferred from homology"/>
<feature type="transmembrane region" description="Helical" evidence="8">
    <location>
        <begin position="85"/>
        <end position="102"/>
    </location>
</feature>
<dbReference type="GO" id="GO:0015203">
    <property type="term" value="F:polyamine transmembrane transporter activity"/>
    <property type="evidence" value="ECO:0007669"/>
    <property type="project" value="UniProtKB-ARBA"/>
</dbReference>